<dbReference type="EMBL" id="LT960552">
    <property type="protein sequence ID" value="SOK58829.1"/>
    <property type="molecule type" value="Genomic_DNA"/>
</dbReference>
<accession>A0A2C9CY20</accession>
<proteinExistence type="predicted"/>
<evidence type="ECO:0000313" key="2">
    <source>
        <dbReference type="Proteomes" id="UP000241364"/>
    </source>
</evidence>
<name>A0A2C9CY20_9CAUD</name>
<organism evidence="1 2">
    <name type="scientific">Yersinia phage fHe-Yen9-03</name>
    <dbReference type="NCBI Taxonomy" id="2052743"/>
    <lineage>
        <taxon>Viruses</taxon>
        <taxon>Duplodnaviria</taxon>
        <taxon>Heunggongvirae</taxon>
        <taxon>Uroviricota</taxon>
        <taxon>Caudoviricetes</taxon>
        <taxon>Eneladusvirus</taxon>
        <taxon>Eneladusvirus Yen904</taxon>
    </lineage>
</organism>
<reference evidence="2" key="1">
    <citation type="submission" date="2017-10" db="EMBL/GenBank/DDBJ databases">
        <authorList>
            <person name="Skurnik M."/>
        </authorList>
    </citation>
    <scope>NUCLEOTIDE SEQUENCE [LARGE SCALE GENOMIC DNA]</scope>
    <source>
        <strain evidence="2">fHe-Yen9-03</strain>
    </source>
</reference>
<dbReference type="Proteomes" id="UP000241364">
    <property type="component" value="Chromosome i"/>
</dbReference>
<protein>
    <submittedName>
        <fullName evidence="1">Uncharacterized protein</fullName>
    </submittedName>
</protein>
<evidence type="ECO:0000313" key="1">
    <source>
        <dbReference type="EMBL" id="SOK58829.1"/>
    </source>
</evidence>
<gene>
    <name evidence="1" type="primary">g021</name>
</gene>
<sequence>MLKDLIEELNRVPTESEQQAGLKLHDLCIQNDLEIPEVLMTLNYFRGIEPELIVSKINAVSTPLIENAMYVMH</sequence>